<dbReference type="InterPro" id="IPR009457">
    <property type="entry name" value="THH1/TOM1/TOM3_dom"/>
</dbReference>
<dbReference type="OrthoDB" id="19798at2759"/>
<keyword evidence="1" id="KW-0472">Membrane</keyword>
<organism evidence="3 4">
    <name type="scientific">Arabidopsis thaliana</name>
    <name type="common">Mouse-ear cress</name>
    <dbReference type="NCBI Taxonomy" id="3702"/>
    <lineage>
        <taxon>Eukaryota</taxon>
        <taxon>Viridiplantae</taxon>
        <taxon>Streptophyta</taxon>
        <taxon>Embryophyta</taxon>
        <taxon>Tracheophyta</taxon>
        <taxon>Spermatophyta</taxon>
        <taxon>Magnoliopsida</taxon>
        <taxon>eudicotyledons</taxon>
        <taxon>Gunneridae</taxon>
        <taxon>Pentapetalae</taxon>
        <taxon>rosids</taxon>
        <taxon>malvids</taxon>
        <taxon>Brassicales</taxon>
        <taxon>Brassicaceae</taxon>
        <taxon>Camelineae</taxon>
        <taxon>Arabidopsis</taxon>
    </lineage>
</organism>
<dbReference type="AlphaFoldDB" id="A0A5S9WLK9"/>
<feature type="transmembrane region" description="Helical" evidence="1">
    <location>
        <begin position="12"/>
        <end position="29"/>
    </location>
</feature>
<dbReference type="Pfam" id="PF06454">
    <property type="entry name" value="THH1_TOM1-3_dom"/>
    <property type="match status" value="1"/>
</dbReference>
<protein>
    <recommendedName>
        <fullName evidence="2">THH1/TOM1/TOM3 domain-containing protein</fullName>
    </recommendedName>
</protein>
<name>A0A5S9WLK9_ARATH</name>
<evidence type="ECO:0000313" key="3">
    <source>
        <dbReference type="EMBL" id="CAA0288640.1"/>
    </source>
</evidence>
<accession>A0A5S9WLK9</accession>
<sequence length="63" mass="7251">MTESTDGLKPIFFTINAIAYVVQISLWLLRMWKPVRVMLILSKMFLGECKYGHLACILVHPGR</sequence>
<evidence type="ECO:0000313" key="4">
    <source>
        <dbReference type="Proteomes" id="UP000434276"/>
    </source>
</evidence>
<evidence type="ECO:0000256" key="1">
    <source>
        <dbReference type="SAM" id="Phobius"/>
    </source>
</evidence>
<feature type="domain" description="THH1/TOM1/TOM3" evidence="2">
    <location>
        <begin position="4"/>
        <end position="51"/>
    </location>
</feature>
<gene>
    <name evidence="3" type="ORF">C24_LOCUS4215</name>
</gene>
<keyword evidence="1" id="KW-0812">Transmembrane</keyword>
<dbReference type="EMBL" id="CACSHJ010000087">
    <property type="protein sequence ID" value="CAA0288640.1"/>
    <property type="molecule type" value="Genomic_DNA"/>
</dbReference>
<evidence type="ECO:0000259" key="2">
    <source>
        <dbReference type="Pfam" id="PF06454"/>
    </source>
</evidence>
<dbReference type="Proteomes" id="UP000434276">
    <property type="component" value="Unassembled WGS sequence"/>
</dbReference>
<proteinExistence type="predicted"/>
<keyword evidence="1" id="KW-1133">Transmembrane helix</keyword>
<reference evidence="3 4" key="1">
    <citation type="submission" date="2019-12" db="EMBL/GenBank/DDBJ databases">
        <authorList>
            <person name="Jiao W.-B."/>
            <person name="Schneeberger K."/>
        </authorList>
    </citation>
    <scope>NUCLEOTIDE SEQUENCE [LARGE SCALE GENOMIC DNA]</scope>
    <source>
        <strain evidence="4">cv. C24</strain>
    </source>
</reference>